<reference evidence="2 3" key="1">
    <citation type="submission" date="2018-08" db="EMBL/GenBank/DDBJ databases">
        <title>A genome reference for cultivated species of the human gut microbiota.</title>
        <authorList>
            <person name="Zou Y."/>
            <person name="Xue W."/>
            <person name="Luo G."/>
        </authorList>
    </citation>
    <scope>NUCLEOTIDE SEQUENCE [LARGE SCALE GENOMIC DNA]</scope>
    <source>
        <strain evidence="2 3">AF48-16</strain>
    </source>
</reference>
<sequence>MIKAISMEEFAQKEKREPLEILDVREVDEFAQGHIKTAQNLPLSELTEQISDLDKDKNYYVICHSGARSQMASEFLSQQGFQVTNVLGGMSAWRGEIKR</sequence>
<comment type="caution">
    <text evidence="2">The sequence shown here is derived from an EMBL/GenBank/DDBJ whole genome shotgun (WGS) entry which is preliminary data.</text>
</comment>
<dbReference type="InterPro" id="IPR050229">
    <property type="entry name" value="GlpE_sulfurtransferase"/>
</dbReference>
<evidence type="ECO:0000313" key="3">
    <source>
        <dbReference type="Proteomes" id="UP000286288"/>
    </source>
</evidence>
<dbReference type="SMART" id="SM00450">
    <property type="entry name" value="RHOD"/>
    <property type="match status" value="1"/>
</dbReference>
<dbReference type="Proteomes" id="UP000286288">
    <property type="component" value="Unassembled WGS sequence"/>
</dbReference>
<dbReference type="Gene3D" id="3.40.250.10">
    <property type="entry name" value="Rhodanese-like domain"/>
    <property type="match status" value="1"/>
</dbReference>
<accession>A0A415EPZ5</accession>
<evidence type="ECO:0000259" key="1">
    <source>
        <dbReference type="PROSITE" id="PS50206"/>
    </source>
</evidence>
<name>A0A415EPZ5_ENTCA</name>
<feature type="domain" description="Rhodanese" evidence="1">
    <location>
        <begin position="15"/>
        <end position="98"/>
    </location>
</feature>
<dbReference type="PANTHER" id="PTHR43031:SF17">
    <property type="entry name" value="SULFURTRANSFERASE YTWF-RELATED"/>
    <property type="match status" value="1"/>
</dbReference>
<evidence type="ECO:0000313" key="2">
    <source>
        <dbReference type="EMBL" id="RHK05427.1"/>
    </source>
</evidence>
<dbReference type="AlphaFoldDB" id="A0A415EPZ5"/>
<dbReference type="SUPFAM" id="SSF52821">
    <property type="entry name" value="Rhodanese/Cell cycle control phosphatase"/>
    <property type="match status" value="1"/>
</dbReference>
<dbReference type="InterPro" id="IPR036873">
    <property type="entry name" value="Rhodanese-like_dom_sf"/>
</dbReference>
<dbReference type="PROSITE" id="PS50206">
    <property type="entry name" value="RHODANESE_3"/>
    <property type="match status" value="1"/>
</dbReference>
<dbReference type="PANTHER" id="PTHR43031">
    <property type="entry name" value="FAD-DEPENDENT OXIDOREDUCTASE"/>
    <property type="match status" value="1"/>
</dbReference>
<dbReference type="EMBL" id="QRMZ01000019">
    <property type="protein sequence ID" value="RHK05427.1"/>
    <property type="molecule type" value="Genomic_DNA"/>
</dbReference>
<proteinExistence type="predicted"/>
<dbReference type="FunFam" id="3.40.250.10:FF:000049">
    <property type="entry name" value="Phage shock protein E"/>
    <property type="match status" value="1"/>
</dbReference>
<dbReference type="CDD" id="cd00158">
    <property type="entry name" value="RHOD"/>
    <property type="match status" value="1"/>
</dbReference>
<gene>
    <name evidence="2" type="ORF">DW084_13355</name>
</gene>
<dbReference type="InterPro" id="IPR001763">
    <property type="entry name" value="Rhodanese-like_dom"/>
</dbReference>
<organism evidence="2 3">
    <name type="scientific">Enterococcus casseliflavus</name>
    <name type="common">Enterococcus flavescens</name>
    <dbReference type="NCBI Taxonomy" id="37734"/>
    <lineage>
        <taxon>Bacteria</taxon>
        <taxon>Bacillati</taxon>
        <taxon>Bacillota</taxon>
        <taxon>Bacilli</taxon>
        <taxon>Lactobacillales</taxon>
        <taxon>Enterococcaceae</taxon>
        <taxon>Enterococcus</taxon>
    </lineage>
</organism>
<dbReference type="Pfam" id="PF00581">
    <property type="entry name" value="Rhodanese"/>
    <property type="match status" value="1"/>
</dbReference>
<protein>
    <submittedName>
        <fullName evidence="2">Rhodanese-like domain-containing protein</fullName>
    </submittedName>
</protein>